<evidence type="ECO:0000313" key="4">
    <source>
        <dbReference type="Proteomes" id="UP001629536"/>
    </source>
</evidence>
<dbReference type="EMBL" id="JBFNFH010000007">
    <property type="protein sequence ID" value="MFM1524863.1"/>
    <property type="molecule type" value="Genomic_DNA"/>
</dbReference>
<dbReference type="InterPro" id="IPR000727">
    <property type="entry name" value="T_SNARE_dom"/>
</dbReference>
<dbReference type="Proteomes" id="UP001629536">
    <property type="component" value="Unassembled WGS sequence"/>
</dbReference>
<protein>
    <submittedName>
        <fullName evidence="3">DUF948 domain-containing protein</fullName>
    </submittedName>
</protein>
<keyword evidence="1" id="KW-0472">Membrane</keyword>
<keyword evidence="1" id="KW-0812">Transmembrane</keyword>
<feature type="transmembrane region" description="Helical" evidence="1">
    <location>
        <begin position="12"/>
        <end position="33"/>
    </location>
</feature>
<accession>A0ABW9F6T6</accession>
<dbReference type="PROSITE" id="PS50192">
    <property type="entry name" value="T_SNARE"/>
    <property type="match status" value="1"/>
</dbReference>
<sequence>MLANNAINISFTLYDVLIFVLIIAGIVALLFLAKVFMSLANLLGTVNKTLEDNKESLDSTLKNLPNITSNINSILVNTDEVVNDIKPSITSTLADVSNVTNKVSNITTNVSDTVEVVGIAAADTASRFTNTFTSATDYVSLFKGIMKMISKRKK</sequence>
<reference evidence="3 4" key="1">
    <citation type="journal article" date="2024" name="Front. Microbiol.">
        <title>Pangenomic and biochemical analyses of Helcococcus ovis reveal widespread tetracycline resistance and a novel bacterial species, Helcococcus bovis.</title>
        <authorList>
            <person name="Cunha F."/>
            <person name="Zhai Y."/>
            <person name="Casaro S."/>
            <person name="Jones K.L."/>
            <person name="Hernandez M."/>
            <person name="Bisinotto R.S."/>
            <person name="Kariyawasam S."/>
            <person name="Brown M.B."/>
            <person name="Phillips A."/>
            <person name="Jeong K.C."/>
            <person name="Galvao K.N."/>
        </authorList>
    </citation>
    <scope>NUCLEOTIDE SEQUENCE [LARGE SCALE GENOMIC DNA]</scope>
    <source>
        <strain evidence="3 4">KG197</strain>
    </source>
</reference>
<comment type="caution">
    <text evidence="3">The sequence shown here is derived from an EMBL/GenBank/DDBJ whole genome shotgun (WGS) entry which is preliminary data.</text>
</comment>
<name>A0ABW9F6T6_9FIRM</name>
<keyword evidence="4" id="KW-1185">Reference proteome</keyword>
<feature type="domain" description="T-SNARE coiled-coil homology" evidence="2">
    <location>
        <begin position="55"/>
        <end position="106"/>
    </location>
</feature>
<evidence type="ECO:0000256" key="1">
    <source>
        <dbReference type="SAM" id="Phobius"/>
    </source>
</evidence>
<evidence type="ECO:0000313" key="3">
    <source>
        <dbReference type="EMBL" id="MFM1524863.1"/>
    </source>
</evidence>
<proteinExistence type="predicted"/>
<gene>
    <name evidence="3" type="ORF">ABGF40_04180</name>
</gene>
<evidence type="ECO:0000259" key="2">
    <source>
        <dbReference type="PROSITE" id="PS50192"/>
    </source>
</evidence>
<keyword evidence="1" id="KW-1133">Transmembrane helix</keyword>
<organism evidence="3 4">
    <name type="scientific">Helcococcus bovis</name>
    <dbReference type="NCBI Taxonomy" id="3153252"/>
    <lineage>
        <taxon>Bacteria</taxon>
        <taxon>Bacillati</taxon>
        <taxon>Bacillota</taxon>
        <taxon>Tissierellia</taxon>
        <taxon>Tissierellales</taxon>
        <taxon>Peptoniphilaceae</taxon>
        <taxon>Helcococcus</taxon>
    </lineage>
</organism>
<dbReference type="RefSeq" id="WP_408126537.1">
    <property type="nucleotide sequence ID" value="NZ_JBFNFH010000007.1"/>
</dbReference>